<feature type="region of interest" description="Disordered" evidence="1">
    <location>
        <begin position="45"/>
        <end position="85"/>
    </location>
</feature>
<evidence type="ECO:0000313" key="3">
    <source>
        <dbReference type="WBParaSite" id="PDA_v2.g3493.t1"/>
    </source>
</evidence>
<organism evidence="2 3">
    <name type="scientific">Panagrolaimus davidi</name>
    <dbReference type="NCBI Taxonomy" id="227884"/>
    <lineage>
        <taxon>Eukaryota</taxon>
        <taxon>Metazoa</taxon>
        <taxon>Ecdysozoa</taxon>
        <taxon>Nematoda</taxon>
        <taxon>Chromadorea</taxon>
        <taxon>Rhabditida</taxon>
        <taxon>Tylenchina</taxon>
        <taxon>Panagrolaimomorpha</taxon>
        <taxon>Panagrolaimoidea</taxon>
        <taxon>Panagrolaimidae</taxon>
        <taxon>Panagrolaimus</taxon>
    </lineage>
</organism>
<dbReference type="WBParaSite" id="PDA_v2.g3493.t1">
    <property type="protein sequence ID" value="PDA_v2.g3493.t1"/>
    <property type="gene ID" value="PDA_v2.g3493"/>
</dbReference>
<evidence type="ECO:0000313" key="2">
    <source>
        <dbReference type="Proteomes" id="UP000887578"/>
    </source>
</evidence>
<sequence length="150" mass="17099">MKNYEKLSEKAKQGLDNIFMKNKKQIIENDQSSFVVEESAINKKKDDVSTNKISESIKITDPKRRHSSVEESSDDEPPVSKKSKLNKSVVCGTLEVLNDSVFPDEKLLIYSKSKRRKIAAISEDKPSTSKNDEAFIDEESENNNKMQDRN</sequence>
<dbReference type="AlphaFoldDB" id="A0A914QWP4"/>
<accession>A0A914QWP4</accession>
<feature type="compositionally biased region" description="Basic and acidic residues" evidence="1">
    <location>
        <begin position="122"/>
        <end position="133"/>
    </location>
</feature>
<keyword evidence="2" id="KW-1185">Reference proteome</keyword>
<evidence type="ECO:0000256" key="1">
    <source>
        <dbReference type="SAM" id="MobiDB-lite"/>
    </source>
</evidence>
<proteinExistence type="predicted"/>
<protein>
    <submittedName>
        <fullName evidence="3">Uncharacterized protein</fullName>
    </submittedName>
</protein>
<reference evidence="3" key="1">
    <citation type="submission" date="2022-11" db="UniProtKB">
        <authorList>
            <consortium name="WormBaseParasite"/>
        </authorList>
    </citation>
    <scope>IDENTIFICATION</scope>
</reference>
<name>A0A914QWP4_9BILA</name>
<dbReference type="Proteomes" id="UP000887578">
    <property type="component" value="Unplaced"/>
</dbReference>
<feature type="region of interest" description="Disordered" evidence="1">
    <location>
        <begin position="116"/>
        <end position="150"/>
    </location>
</feature>